<protein>
    <submittedName>
        <fullName evidence="2">Uncharacterized protein</fullName>
    </submittedName>
</protein>
<evidence type="ECO:0000313" key="2">
    <source>
        <dbReference type="EMBL" id="KAJ5482740.1"/>
    </source>
</evidence>
<feature type="compositionally biased region" description="Pro residues" evidence="1">
    <location>
        <begin position="236"/>
        <end position="252"/>
    </location>
</feature>
<sequence length="398" mass="42832">MDLFDLSMFVEGEEFVAQDNQDPQTSGADAVGNLHQMQAIGQVGFPETALNRETIPPVVPLASDPLISSFEMRPELTFDQFWSHAHVGTWALPVEVAGENHLCASMPPSGFDGFYNTFSGSVYAAPSGRRAHKPQPPLTTPTTTFSCAPGMHGNGPSLGSKTPARQGELGIVLEDPKNGVSPREKRVRSREELESQKKAMRTLKEKGRGRQCIRPAQVNQPTKSAEAQTSVQAPPVQAPPVQAPPVQAPPVQAPSVQAPLTQAPPVQAPSGFLEPMSETSSQQTSLGSSPNFLCVPTFSSSPGWGNSDSTQSPLLFNTSDFPPDAGLSMDIDFPTNTDFDMNMAIDPKLIEDPALLYRGPLEEPSDPVLFDPWAPHMFSDDGDPNDATQTWPGLFDTN</sequence>
<reference evidence="2" key="1">
    <citation type="submission" date="2022-12" db="EMBL/GenBank/DDBJ databases">
        <authorList>
            <person name="Petersen C."/>
        </authorList>
    </citation>
    <scope>NUCLEOTIDE SEQUENCE</scope>
    <source>
        <strain evidence="2">IBT 30728</strain>
    </source>
</reference>
<name>A0A9X0BSZ9_9EURO</name>
<evidence type="ECO:0000256" key="1">
    <source>
        <dbReference type="SAM" id="MobiDB-lite"/>
    </source>
</evidence>
<feature type="compositionally biased region" description="Polar residues" evidence="1">
    <location>
        <begin position="217"/>
        <end position="229"/>
    </location>
</feature>
<organism evidence="2 3">
    <name type="scientific">Penicillium diatomitis</name>
    <dbReference type="NCBI Taxonomy" id="2819901"/>
    <lineage>
        <taxon>Eukaryota</taxon>
        <taxon>Fungi</taxon>
        <taxon>Dikarya</taxon>
        <taxon>Ascomycota</taxon>
        <taxon>Pezizomycotina</taxon>
        <taxon>Eurotiomycetes</taxon>
        <taxon>Eurotiomycetidae</taxon>
        <taxon>Eurotiales</taxon>
        <taxon>Aspergillaceae</taxon>
        <taxon>Penicillium</taxon>
    </lineage>
</organism>
<accession>A0A9X0BSZ9</accession>
<dbReference type="GeneID" id="81626037"/>
<feature type="region of interest" description="Disordered" evidence="1">
    <location>
        <begin position="171"/>
        <end position="255"/>
    </location>
</feature>
<reference evidence="2" key="2">
    <citation type="journal article" date="2023" name="IMA Fungus">
        <title>Comparative genomic study of the Penicillium genus elucidates a diverse pangenome and 15 lateral gene transfer events.</title>
        <authorList>
            <person name="Petersen C."/>
            <person name="Sorensen T."/>
            <person name="Nielsen M.R."/>
            <person name="Sondergaard T.E."/>
            <person name="Sorensen J.L."/>
            <person name="Fitzpatrick D.A."/>
            <person name="Frisvad J.C."/>
            <person name="Nielsen K.L."/>
        </authorList>
    </citation>
    <scope>NUCLEOTIDE SEQUENCE</scope>
    <source>
        <strain evidence="2">IBT 30728</strain>
    </source>
</reference>
<keyword evidence="3" id="KW-1185">Reference proteome</keyword>
<dbReference type="RefSeq" id="XP_056788712.1">
    <property type="nucleotide sequence ID" value="XM_056935788.1"/>
</dbReference>
<proteinExistence type="predicted"/>
<feature type="compositionally biased region" description="Basic and acidic residues" evidence="1">
    <location>
        <begin position="189"/>
        <end position="208"/>
    </location>
</feature>
<dbReference type="Proteomes" id="UP001148312">
    <property type="component" value="Unassembled WGS sequence"/>
</dbReference>
<feature type="compositionally biased region" description="Polar residues" evidence="1">
    <location>
        <begin position="386"/>
        <end position="398"/>
    </location>
</feature>
<feature type="region of interest" description="Disordered" evidence="1">
    <location>
        <begin position="379"/>
        <end position="398"/>
    </location>
</feature>
<evidence type="ECO:0000313" key="3">
    <source>
        <dbReference type="Proteomes" id="UP001148312"/>
    </source>
</evidence>
<comment type="caution">
    <text evidence="2">The sequence shown here is derived from an EMBL/GenBank/DDBJ whole genome shotgun (WGS) entry which is preliminary data.</text>
</comment>
<dbReference type="EMBL" id="JAPWDQ010000008">
    <property type="protein sequence ID" value="KAJ5482740.1"/>
    <property type="molecule type" value="Genomic_DNA"/>
</dbReference>
<dbReference type="AlphaFoldDB" id="A0A9X0BSZ9"/>
<gene>
    <name evidence="2" type="ORF">N7539_006186</name>
</gene>